<evidence type="ECO:0000313" key="2">
    <source>
        <dbReference type="Proteomes" id="UP000198979"/>
    </source>
</evidence>
<accession>A0A1I0T6U4</accession>
<dbReference type="AlphaFoldDB" id="A0A1I0T6U4"/>
<sequence length="36" mass="4317">MTKQIGFLFGSRFLILLKHKLTKYLNKYDIQLTKES</sequence>
<dbReference type="EMBL" id="FOJQ01000014">
    <property type="protein sequence ID" value="SFA46746.1"/>
    <property type="molecule type" value="Genomic_DNA"/>
</dbReference>
<organism evidence="1 2">
    <name type="scientific">Anoxybacillus pushchinoensis</name>
    <dbReference type="NCBI Taxonomy" id="150248"/>
    <lineage>
        <taxon>Bacteria</taxon>
        <taxon>Bacillati</taxon>
        <taxon>Bacillota</taxon>
        <taxon>Bacilli</taxon>
        <taxon>Bacillales</taxon>
        <taxon>Anoxybacillaceae</taxon>
        <taxon>Anoxybacillus</taxon>
    </lineage>
</organism>
<reference evidence="2" key="1">
    <citation type="submission" date="2016-10" db="EMBL/GenBank/DDBJ databases">
        <authorList>
            <person name="Varghese N."/>
            <person name="Submissions S."/>
        </authorList>
    </citation>
    <scope>NUCLEOTIDE SEQUENCE [LARGE SCALE GENOMIC DNA]</scope>
    <source>
        <strain evidence="2">K1</strain>
    </source>
</reference>
<keyword evidence="2" id="KW-1185">Reference proteome</keyword>
<evidence type="ECO:0000313" key="1">
    <source>
        <dbReference type="EMBL" id="SFA46746.1"/>
    </source>
</evidence>
<dbReference type="STRING" id="150248.SAMN05216169_101424"/>
<name>A0A1I0T6U4_9BACL</name>
<protein>
    <submittedName>
        <fullName evidence="1">Uncharacterized protein</fullName>
    </submittedName>
</protein>
<proteinExistence type="predicted"/>
<dbReference type="Proteomes" id="UP000198979">
    <property type="component" value="Unassembled WGS sequence"/>
</dbReference>
<gene>
    <name evidence="1" type="ORF">SAMN05216169_101424</name>
</gene>